<comment type="cofactor">
    <cofactor evidence="6">
        <name>Mg(2+)</name>
        <dbReference type="ChEBI" id="CHEBI:18420"/>
    </cofactor>
</comment>
<evidence type="ECO:0000313" key="9">
    <source>
        <dbReference type="Proteomes" id="UP001499915"/>
    </source>
</evidence>
<keyword evidence="4 6" id="KW-0501">Molybdenum cofactor biosynthesis</keyword>
<comment type="similarity">
    <text evidence="3 6">Belongs to the MoeA family.</text>
</comment>
<accession>A0ABP3TI83</accession>
<gene>
    <name evidence="8" type="ORF">GCM10009104_29710</name>
</gene>
<comment type="catalytic activity">
    <reaction evidence="5">
        <text>adenylyl-molybdopterin + molybdate = Mo-molybdopterin + AMP + H(+)</text>
        <dbReference type="Rhea" id="RHEA:35047"/>
        <dbReference type="ChEBI" id="CHEBI:15378"/>
        <dbReference type="ChEBI" id="CHEBI:36264"/>
        <dbReference type="ChEBI" id="CHEBI:62727"/>
        <dbReference type="ChEBI" id="CHEBI:71302"/>
        <dbReference type="ChEBI" id="CHEBI:456215"/>
        <dbReference type="EC" id="2.10.1.1"/>
    </reaction>
</comment>
<dbReference type="InterPro" id="IPR036425">
    <property type="entry name" value="MoaB/Mog-like_dom_sf"/>
</dbReference>
<comment type="pathway">
    <text evidence="2 6">Cofactor biosynthesis; molybdopterin biosynthesis.</text>
</comment>
<dbReference type="Gene3D" id="2.170.190.11">
    <property type="entry name" value="Molybdopterin biosynthesis moea protein, domain 3"/>
    <property type="match status" value="1"/>
</dbReference>
<dbReference type="EMBL" id="BAAAET010000004">
    <property type="protein sequence ID" value="GAA0699107.1"/>
    <property type="molecule type" value="Genomic_DNA"/>
</dbReference>
<dbReference type="PANTHER" id="PTHR10192">
    <property type="entry name" value="MOLYBDOPTERIN BIOSYNTHESIS PROTEIN"/>
    <property type="match status" value="1"/>
</dbReference>
<keyword evidence="6" id="KW-0808">Transferase</keyword>
<evidence type="ECO:0000313" key="8">
    <source>
        <dbReference type="EMBL" id="GAA0699107.1"/>
    </source>
</evidence>
<dbReference type="Proteomes" id="UP001499915">
    <property type="component" value="Unassembled WGS sequence"/>
</dbReference>
<evidence type="ECO:0000256" key="3">
    <source>
        <dbReference type="ARBA" id="ARBA00010763"/>
    </source>
</evidence>
<dbReference type="InterPro" id="IPR005110">
    <property type="entry name" value="MoeA_linker/N"/>
</dbReference>
<dbReference type="Pfam" id="PF03454">
    <property type="entry name" value="MoeA_C"/>
    <property type="match status" value="1"/>
</dbReference>
<dbReference type="SUPFAM" id="SSF53218">
    <property type="entry name" value="Molybdenum cofactor biosynthesis proteins"/>
    <property type="match status" value="1"/>
</dbReference>
<keyword evidence="6" id="KW-0479">Metal-binding</keyword>
<evidence type="ECO:0000256" key="6">
    <source>
        <dbReference type="RuleBase" id="RU365090"/>
    </source>
</evidence>
<dbReference type="CDD" id="cd00887">
    <property type="entry name" value="MoeA"/>
    <property type="match status" value="1"/>
</dbReference>
<dbReference type="Gene3D" id="3.90.105.10">
    <property type="entry name" value="Molybdopterin biosynthesis moea protein, domain 2"/>
    <property type="match status" value="1"/>
</dbReference>
<dbReference type="NCBIfam" id="TIGR00177">
    <property type="entry name" value="molyb_syn"/>
    <property type="match status" value="1"/>
</dbReference>
<protein>
    <recommendedName>
        <fullName evidence="6">Molybdopterin molybdenumtransferase</fullName>
        <ecNumber evidence="6">2.10.1.1</ecNumber>
    </recommendedName>
</protein>
<dbReference type="Pfam" id="PF00994">
    <property type="entry name" value="MoCF_biosynth"/>
    <property type="match status" value="1"/>
</dbReference>
<dbReference type="Gene3D" id="2.40.340.10">
    <property type="entry name" value="MoeA, C-terminal, domain IV"/>
    <property type="match status" value="1"/>
</dbReference>
<dbReference type="EC" id="2.10.1.1" evidence="6"/>
<dbReference type="SUPFAM" id="SSF63882">
    <property type="entry name" value="MoeA N-terminal region -like"/>
    <property type="match status" value="1"/>
</dbReference>
<comment type="caution">
    <text evidence="8">The sequence shown here is derived from an EMBL/GenBank/DDBJ whole genome shotgun (WGS) entry which is preliminary data.</text>
</comment>
<evidence type="ECO:0000256" key="5">
    <source>
        <dbReference type="ARBA" id="ARBA00047317"/>
    </source>
</evidence>
<evidence type="ECO:0000256" key="4">
    <source>
        <dbReference type="ARBA" id="ARBA00023150"/>
    </source>
</evidence>
<dbReference type="SUPFAM" id="SSF63867">
    <property type="entry name" value="MoeA C-terminal domain-like"/>
    <property type="match status" value="1"/>
</dbReference>
<comment type="function">
    <text evidence="1 6">Catalyzes the insertion of molybdate into adenylated molybdopterin with the concomitant release of AMP.</text>
</comment>
<dbReference type="RefSeq" id="WP_343807676.1">
    <property type="nucleotide sequence ID" value="NZ_BAAAET010000004.1"/>
</dbReference>
<dbReference type="Pfam" id="PF03453">
    <property type="entry name" value="MoeA_N"/>
    <property type="match status" value="1"/>
</dbReference>
<proteinExistence type="inferred from homology"/>
<evidence type="ECO:0000259" key="7">
    <source>
        <dbReference type="SMART" id="SM00852"/>
    </source>
</evidence>
<evidence type="ECO:0000256" key="1">
    <source>
        <dbReference type="ARBA" id="ARBA00002901"/>
    </source>
</evidence>
<keyword evidence="6" id="KW-0500">Molybdenum</keyword>
<dbReference type="InterPro" id="IPR001453">
    <property type="entry name" value="MoaB/Mog_dom"/>
</dbReference>
<dbReference type="InterPro" id="IPR036135">
    <property type="entry name" value="MoeA_linker/N_sf"/>
</dbReference>
<keyword evidence="6" id="KW-0460">Magnesium</keyword>
<reference evidence="9" key="1">
    <citation type="journal article" date="2019" name="Int. J. Syst. Evol. Microbiol.">
        <title>The Global Catalogue of Microorganisms (GCM) 10K type strain sequencing project: providing services to taxonomists for standard genome sequencing and annotation.</title>
        <authorList>
            <consortium name="The Broad Institute Genomics Platform"/>
            <consortium name="The Broad Institute Genome Sequencing Center for Infectious Disease"/>
            <person name="Wu L."/>
            <person name="Ma J."/>
        </authorList>
    </citation>
    <scope>NUCLEOTIDE SEQUENCE [LARGE SCALE GENOMIC DNA]</scope>
    <source>
        <strain evidence="9">JCM 15134</strain>
    </source>
</reference>
<dbReference type="InterPro" id="IPR005111">
    <property type="entry name" value="MoeA_C_domain_IV"/>
</dbReference>
<dbReference type="Gene3D" id="3.40.980.10">
    <property type="entry name" value="MoaB/Mog-like domain"/>
    <property type="match status" value="1"/>
</dbReference>
<dbReference type="PANTHER" id="PTHR10192:SF5">
    <property type="entry name" value="GEPHYRIN"/>
    <property type="match status" value="1"/>
</dbReference>
<sequence length="398" mass="41551">MSSLIPVEAALSQLLELMPAPTAHEELMLADAWGRVLAEPVIADVDVPPEANSSMDGYAIRAEDLTADAILPVSQRIPAGTAPEPLQPGTAARIFTGAPIPAGADAVVMQEETVEEQQGVRFTAAVHPGQNIRPQGQDLEAGQSLLAAGTKLSAQAMGVLASAGIERVSVYRRPRVALLSTGDELVQPGQPLAPGQIYDANRFLLTGLLQQAGVVSIRTWHVADSAAATAEVLRAAAADSDLILSSGGVSVGEEDHVRSQVEALGALQIWRIKLKPGKPFAAGQVSGTPFIGLPGNPASSLVTFYLLALPALRRLQGMADEPVCGWQLPAGFSRDRPIGRDEYLRVRVENGQLVPQGNQSSGVLSNSLQAGGLARVPADSCVATGQPLEFLPFSLLSG</sequence>
<evidence type="ECO:0000256" key="2">
    <source>
        <dbReference type="ARBA" id="ARBA00005046"/>
    </source>
</evidence>
<feature type="domain" description="MoaB/Mog" evidence="7">
    <location>
        <begin position="177"/>
        <end position="314"/>
    </location>
</feature>
<dbReference type="InterPro" id="IPR038987">
    <property type="entry name" value="MoeA-like"/>
</dbReference>
<dbReference type="NCBIfam" id="NF045515">
    <property type="entry name" value="Glp_gephyrin"/>
    <property type="match status" value="1"/>
</dbReference>
<organism evidence="8 9">
    <name type="scientific">Marinobacterium maritimum</name>
    <dbReference type="NCBI Taxonomy" id="500162"/>
    <lineage>
        <taxon>Bacteria</taxon>
        <taxon>Pseudomonadati</taxon>
        <taxon>Pseudomonadota</taxon>
        <taxon>Gammaproteobacteria</taxon>
        <taxon>Oceanospirillales</taxon>
        <taxon>Oceanospirillaceae</taxon>
        <taxon>Marinobacterium</taxon>
    </lineage>
</organism>
<keyword evidence="9" id="KW-1185">Reference proteome</keyword>
<name>A0ABP3TI83_9GAMM</name>
<dbReference type="SMART" id="SM00852">
    <property type="entry name" value="MoCF_biosynth"/>
    <property type="match status" value="1"/>
</dbReference>
<dbReference type="InterPro" id="IPR036688">
    <property type="entry name" value="MoeA_C_domain_IV_sf"/>
</dbReference>